<dbReference type="STRING" id="158190.SpiGrapes_0138"/>
<evidence type="ECO:0000313" key="1">
    <source>
        <dbReference type="EMBL" id="AEV28002.1"/>
    </source>
</evidence>
<protein>
    <submittedName>
        <fullName evidence="1">Uncharacterized protein</fullName>
    </submittedName>
</protein>
<evidence type="ECO:0000313" key="2">
    <source>
        <dbReference type="Proteomes" id="UP000005632"/>
    </source>
</evidence>
<dbReference type="HOGENOM" id="CLU_1905425_0_0_12"/>
<keyword evidence="2" id="KW-1185">Reference proteome</keyword>
<gene>
    <name evidence="1" type="ordered locus">SpiGrapes_0138</name>
</gene>
<sequence length="133" mass="14835">MLNAASVGTQLSLAFRTPLFPSDPKIGQLVSKNAGPVENRTDQALREQWSPDWVERYVKKEARYGFAKAFDATLASLLPQTSFFLSQAKENEGITTITVRIEQSGDEPVSYVTLSWEPDENGVFYIVAVSKFK</sequence>
<proteinExistence type="predicted"/>
<dbReference type="KEGG" id="sgp:SpiGrapes_0138"/>
<organism evidence="1 2">
    <name type="scientific">Sphaerochaeta pleomorpha (strain ATCC BAA-1885 / DSM 22778 / Grapes)</name>
    <dbReference type="NCBI Taxonomy" id="158190"/>
    <lineage>
        <taxon>Bacteria</taxon>
        <taxon>Pseudomonadati</taxon>
        <taxon>Spirochaetota</taxon>
        <taxon>Spirochaetia</taxon>
        <taxon>Spirochaetales</taxon>
        <taxon>Sphaerochaetaceae</taxon>
        <taxon>Sphaerochaeta</taxon>
    </lineage>
</organism>
<dbReference type="EMBL" id="CP003155">
    <property type="protein sequence ID" value="AEV28002.1"/>
    <property type="molecule type" value="Genomic_DNA"/>
</dbReference>
<reference evidence="1 2" key="1">
    <citation type="submission" date="2011-11" db="EMBL/GenBank/DDBJ databases">
        <title>Complete sequence of Spirochaeta sp. grapes.</title>
        <authorList>
            <consortium name="US DOE Joint Genome Institute"/>
            <person name="Lucas S."/>
            <person name="Han J."/>
            <person name="Lapidus A."/>
            <person name="Cheng J.-F."/>
            <person name="Goodwin L."/>
            <person name="Pitluck S."/>
            <person name="Peters L."/>
            <person name="Ovchinnikova G."/>
            <person name="Munk A.C."/>
            <person name="Detter J.C."/>
            <person name="Han C."/>
            <person name="Tapia R."/>
            <person name="Land M."/>
            <person name="Hauser L."/>
            <person name="Kyrpides N."/>
            <person name="Ivanova N."/>
            <person name="Pagani I."/>
            <person name="Ritalahtilisa K."/>
            <person name="Loeffler F."/>
            <person name="Woyke T."/>
        </authorList>
    </citation>
    <scope>NUCLEOTIDE SEQUENCE [LARGE SCALE GENOMIC DNA]</scope>
    <source>
        <strain evidence="2">ATCC BAA-1885 / DSM 22778 / Grapes</strain>
    </source>
</reference>
<accession>G8QTN7</accession>
<name>G8QTN7_SPHPG</name>
<dbReference type="AlphaFoldDB" id="G8QTN7"/>
<dbReference type="Proteomes" id="UP000005632">
    <property type="component" value="Chromosome"/>
</dbReference>